<evidence type="ECO:0000313" key="1">
    <source>
        <dbReference type="EMBL" id="SER72717.1"/>
    </source>
</evidence>
<proteinExistence type="predicted"/>
<keyword evidence="2" id="KW-1185">Reference proteome</keyword>
<dbReference type="STRING" id="587636.SAMN05216199_1004"/>
<gene>
    <name evidence="1" type="ORF">SAMN05216199_1004</name>
</gene>
<name>A0A1H9RJB9_9MICO</name>
<accession>A0A1H9RJB9</accession>
<organism evidence="1 2">
    <name type="scientific">Pedococcus cremeus</name>
    <dbReference type="NCBI Taxonomy" id="587636"/>
    <lineage>
        <taxon>Bacteria</taxon>
        <taxon>Bacillati</taxon>
        <taxon>Actinomycetota</taxon>
        <taxon>Actinomycetes</taxon>
        <taxon>Micrococcales</taxon>
        <taxon>Intrasporangiaceae</taxon>
        <taxon>Pedococcus</taxon>
    </lineage>
</organism>
<dbReference type="Proteomes" id="UP000199019">
    <property type="component" value="Unassembled WGS sequence"/>
</dbReference>
<dbReference type="AlphaFoldDB" id="A0A1H9RJB9"/>
<reference evidence="2" key="1">
    <citation type="submission" date="2016-10" db="EMBL/GenBank/DDBJ databases">
        <authorList>
            <person name="Varghese N."/>
            <person name="Submissions S."/>
        </authorList>
    </citation>
    <scope>NUCLEOTIDE SEQUENCE [LARGE SCALE GENOMIC DNA]</scope>
    <source>
        <strain evidence="2">CGMCC 1.6963</strain>
    </source>
</reference>
<protein>
    <submittedName>
        <fullName evidence="1">Uncharacterized protein</fullName>
    </submittedName>
</protein>
<dbReference type="EMBL" id="FOHB01000001">
    <property type="protein sequence ID" value="SER72717.1"/>
    <property type="molecule type" value="Genomic_DNA"/>
</dbReference>
<evidence type="ECO:0000313" key="2">
    <source>
        <dbReference type="Proteomes" id="UP000199019"/>
    </source>
</evidence>
<sequence length="74" mass="8643">MTPSEKPVFDPRWNEYLVPKEVAARQPAQAPIEESAHNRQLRELMTEIISPWQFGEVSSRETLIRLKRLADLQL</sequence>